<keyword evidence="6 9" id="KW-1133">Transmembrane helix</keyword>
<comment type="function">
    <text evidence="9">Catalyzes the phospholipid dependent N-acylation of the N-terminal cysteine of apolipoprotein, the last step in lipoprotein maturation.</text>
</comment>
<feature type="transmembrane region" description="Helical" evidence="9">
    <location>
        <begin position="16"/>
        <end position="46"/>
    </location>
</feature>
<dbReference type="InterPro" id="IPR003010">
    <property type="entry name" value="C-N_Hydrolase"/>
</dbReference>
<evidence type="ECO:0000256" key="1">
    <source>
        <dbReference type="ARBA" id="ARBA00004651"/>
    </source>
</evidence>
<dbReference type="GO" id="GO:0016410">
    <property type="term" value="F:N-acyltransferase activity"/>
    <property type="evidence" value="ECO:0007669"/>
    <property type="project" value="UniProtKB-UniRule"/>
</dbReference>
<dbReference type="Pfam" id="PF20154">
    <property type="entry name" value="LNT_N"/>
    <property type="match status" value="1"/>
</dbReference>
<proteinExistence type="inferred from homology"/>
<evidence type="ECO:0000313" key="11">
    <source>
        <dbReference type="EMBL" id="SFM93255.1"/>
    </source>
</evidence>
<dbReference type="STRING" id="39841.SAMN05660836_02006"/>
<feature type="transmembrane region" description="Helical" evidence="9">
    <location>
        <begin position="58"/>
        <end position="77"/>
    </location>
</feature>
<dbReference type="HAMAP" id="MF_01148">
    <property type="entry name" value="Lnt"/>
    <property type="match status" value="1"/>
</dbReference>
<dbReference type="CDD" id="cd07571">
    <property type="entry name" value="ALP_N-acyl_transferase"/>
    <property type="match status" value="1"/>
</dbReference>
<keyword evidence="4 9" id="KW-0808">Transferase</keyword>
<evidence type="ECO:0000256" key="6">
    <source>
        <dbReference type="ARBA" id="ARBA00022989"/>
    </source>
</evidence>
<dbReference type="InterPro" id="IPR036526">
    <property type="entry name" value="C-N_Hydrolase_sf"/>
</dbReference>
<dbReference type="Gene3D" id="3.60.110.10">
    <property type="entry name" value="Carbon-nitrogen hydrolase"/>
    <property type="match status" value="1"/>
</dbReference>
<evidence type="ECO:0000259" key="10">
    <source>
        <dbReference type="PROSITE" id="PS50263"/>
    </source>
</evidence>
<evidence type="ECO:0000256" key="9">
    <source>
        <dbReference type="HAMAP-Rule" id="MF_01148"/>
    </source>
</evidence>
<evidence type="ECO:0000256" key="8">
    <source>
        <dbReference type="ARBA" id="ARBA00023315"/>
    </source>
</evidence>
<evidence type="ECO:0000256" key="3">
    <source>
        <dbReference type="ARBA" id="ARBA00022475"/>
    </source>
</evidence>
<evidence type="ECO:0000256" key="5">
    <source>
        <dbReference type="ARBA" id="ARBA00022692"/>
    </source>
</evidence>
<dbReference type="PROSITE" id="PS50263">
    <property type="entry name" value="CN_HYDROLASE"/>
    <property type="match status" value="1"/>
</dbReference>
<protein>
    <recommendedName>
        <fullName evidence="9">Apolipoprotein N-acyltransferase</fullName>
        <shortName evidence="9">ALP N-acyltransferase</shortName>
        <ecNumber evidence="9">2.3.1.269</ecNumber>
    </recommendedName>
</protein>
<comment type="catalytic activity">
    <reaction evidence="9">
        <text>N-terminal S-1,2-diacyl-sn-glyceryl-L-cysteinyl-[lipoprotein] + a glycerophospholipid = N-acyl-S-1,2-diacyl-sn-glyceryl-L-cysteinyl-[lipoprotein] + a 2-acyl-sn-glycero-3-phospholipid + H(+)</text>
        <dbReference type="Rhea" id="RHEA:48228"/>
        <dbReference type="Rhea" id="RHEA-COMP:14681"/>
        <dbReference type="Rhea" id="RHEA-COMP:14684"/>
        <dbReference type="ChEBI" id="CHEBI:15378"/>
        <dbReference type="ChEBI" id="CHEBI:136912"/>
        <dbReference type="ChEBI" id="CHEBI:140656"/>
        <dbReference type="ChEBI" id="CHEBI:140657"/>
        <dbReference type="ChEBI" id="CHEBI:140660"/>
        <dbReference type="EC" id="2.3.1.269"/>
    </reaction>
</comment>
<dbReference type="GO" id="GO:0042158">
    <property type="term" value="P:lipoprotein biosynthetic process"/>
    <property type="evidence" value="ECO:0007669"/>
    <property type="project" value="UniProtKB-UniRule"/>
</dbReference>
<dbReference type="PANTHER" id="PTHR38686:SF1">
    <property type="entry name" value="APOLIPOPROTEIN N-ACYLTRANSFERASE"/>
    <property type="match status" value="1"/>
</dbReference>
<feature type="transmembrane region" description="Helical" evidence="9">
    <location>
        <begin position="89"/>
        <end position="112"/>
    </location>
</feature>
<evidence type="ECO:0000256" key="2">
    <source>
        <dbReference type="ARBA" id="ARBA00010065"/>
    </source>
</evidence>
<dbReference type="EMBL" id="FOUU01000007">
    <property type="protein sequence ID" value="SFM93255.1"/>
    <property type="molecule type" value="Genomic_DNA"/>
</dbReference>
<dbReference type="InterPro" id="IPR004563">
    <property type="entry name" value="Apolipo_AcylTrfase"/>
</dbReference>
<dbReference type="NCBIfam" id="TIGR00546">
    <property type="entry name" value="lnt"/>
    <property type="match status" value="1"/>
</dbReference>
<comment type="pathway">
    <text evidence="9">Protein modification; lipoprotein biosynthesis (N-acyl transfer).</text>
</comment>
<evidence type="ECO:0000313" key="12">
    <source>
        <dbReference type="Proteomes" id="UP000199611"/>
    </source>
</evidence>
<name>A0A1I4UWK8_9BACT</name>
<reference evidence="11 12" key="1">
    <citation type="submission" date="2016-10" db="EMBL/GenBank/DDBJ databases">
        <authorList>
            <person name="de Groot N.N."/>
        </authorList>
    </citation>
    <scope>NUCLEOTIDE SEQUENCE [LARGE SCALE GENOMIC DNA]</scope>
    <source>
        <strain evidence="11 12">DSM 9990</strain>
    </source>
</reference>
<feature type="transmembrane region" description="Helical" evidence="9">
    <location>
        <begin position="194"/>
        <end position="212"/>
    </location>
</feature>
<dbReference type="InterPro" id="IPR045378">
    <property type="entry name" value="LNT_N"/>
</dbReference>
<comment type="subcellular location">
    <subcellularLocation>
        <location evidence="1 9">Cell membrane</location>
        <topology evidence="1 9">Multi-pass membrane protein</topology>
    </subcellularLocation>
</comment>
<organism evidence="11 12">
    <name type="scientific">Thermodesulforhabdus norvegica</name>
    <dbReference type="NCBI Taxonomy" id="39841"/>
    <lineage>
        <taxon>Bacteria</taxon>
        <taxon>Pseudomonadati</taxon>
        <taxon>Thermodesulfobacteriota</taxon>
        <taxon>Syntrophobacteria</taxon>
        <taxon>Syntrophobacterales</taxon>
        <taxon>Thermodesulforhabdaceae</taxon>
        <taxon>Thermodesulforhabdus</taxon>
    </lineage>
</organism>
<dbReference type="Pfam" id="PF00795">
    <property type="entry name" value="CN_hydrolase"/>
    <property type="match status" value="1"/>
</dbReference>
<accession>A0A1I4UWK8</accession>
<dbReference type="UniPathway" id="UPA00666"/>
<keyword evidence="12" id="KW-1185">Reference proteome</keyword>
<gene>
    <name evidence="9" type="primary">lnt</name>
    <name evidence="11" type="ORF">SAMN05660836_02006</name>
</gene>
<dbReference type="RefSeq" id="WP_177193604.1">
    <property type="nucleotide sequence ID" value="NZ_FOUU01000007.1"/>
</dbReference>
<feature type="transmembrane region" description="Helical" evidence="9">
    <location>
        <begin position="124"/>
        <end position="147"/>
    </location>
</feature>
<dbReference type="GO" id="GO:0005886">
    <property type="term" value="C:plasma membrane"/>
    <property type="evidence" value="ECO:0007669"/>
    <property type="project" value="UniProtKB-SubCell"/>
</dbReference>
<feature type="domain" description="CN hydrolase" evidence="10">
    <location>
        <begin position="233"/>
        <end position="480"/>
    </location>
</feature>
<keyword evidence="11" id="KW-0449">Lipoprotein</keyword>
<evidence type="ECO:0000256" key="7">
    <source>
        <dbReference type="ARBA" id="ARBA00023136"/>
    </source>
</evidence>
<dbReference type="PANTHER" id="PTHR38686">
    <property type="entry name" value="APOLIPOPROTEIN N-ACYLTRANSFERASE"/>
    <property type="match status" value="1"/>
</dbReference>
<dbReference type="Proteomes" id="UP000199611">
    <property type="component" value="Unassembled WGS sequence"/>
</dbReference>
<sequence>MSGQNLIRLLESPFPIILIGGVSLTLAFPPYGYSPVAWIAFIPLLCASSDRKTGVSRAAIFGFVFGLSHRLTSIYWIHYVLQKYGHLPFTLSLLLCVALCAYLAIYPAIFAIAARYLSLLNLNWLVLPCTWVLLEWIQAKALTGFPWNLVGYSQGSVLQIVQSADLWGVYGVSFAVLLINAVIAELLKKRRFSFVAALSVATVWAFIFFYGAHKIKNYGASSGTSKCFRTAIVQGNIDQAVKWDAEFRRTTLEKYLALSRNALLHSGNIELIVWPETAMPFFFELDPDFGQAIRQFAKKEGVALLFGSPGVAFKEGGEAEGFLNNAYLVDKRGITTGKYSKEHLVPFGEYVPLKKVLFFVKRLVPAAGDFIPGKTSGLLQKGGIRMGVLICYEAIFPELARKRTKAGANVLVNISNDAWFGYTSAPFQHLEMARWRAVETRRPLLRSTNTGISAFVDPLGRVEQSLDLFKEGFIDQTVCTGEEVTFYARFGDWLVLLCALTTLISMLYVRHSVKKKARRVKL</sequence>
<evidence type="ECO:0000256" key="4">
    <source>
        <dbReference type="ARBA" id="ARBA00022679"/>
    </source>
</evidence>
<dbReference type="AlphaFoldDB" id="A0A1I4UWK8"/>
<dbReference type="EC" id="2.3.1.269" evidence="9"/>
<keyword evidence="3 9" id="KW-1003">Cell membrane</keyword>
<feature type="transmembrane region" description="Helical" evidence="9">
    <location>
        <begin position="167"/>
        <end position="187"/>
    </location>
</feature>
<dbReference type="SUPFAM" id="SSF56317">
    <property type="entry name" value="Carbon-nitrogen hydrolase"/>
    <property type="match status" value="1"/>
</dbReference>
<keyword evidence="7 9" id="KW-0472">Membrane</keyword>
<keyword evidence="8 9" id="KW-0012">Acyltransferase</keyword>
<keyword evidence="5 9" id="KW-0812">Transmembrane</keyword>
<feature type="transmembrane region" description="Helical" evidence="9">
    <location>
        <begin position="490"/>
        <end position="509"/>
    </location>
</feature>
<comment type="similarity">
    <text evidence="2 9">Belongs to the CN hydrolase family. Apolipoprotein N-acyltransferase subfamily.</text>
</comment>